<accession>A0ABS3VRH9</accession>
<evidence type="ECO:0000256" key="1">
    <source>
        <dbReference type="ARBA" id="ARBA00005820"/>
    </source>
</evidence>
<feature type="region of interest" description="Disordered" evidence="5">
    <location>
        <begin position="246"/>
        <end position="269"/>
    </location>
</feature>
<dbReference type="SMART" id="SM01043">
    <property type="entry name" value="BTAD"/>
    <property type="match status" value="1"/>
</dbReference>
<dbReference type="InterPro" id="IPR011990">
    <property type="entry name" value="TPR-like_helical_dom_sf"/>
</dbReference>
<dbReference type="RefSeq" id="WP_208814024.1">
    <property type="nucleotide sequence ID" value="NZ_WVUH01000104.1"/>
</dbReference>
<sequence>MRIDVKLLGPVELHNDGQAVALGSAKRRALLAGLALDANQPVPLHRLAEVAWAGPPPRSVIPNLRNHAAALRRVLGHRIVSRPGGYQLTLSPDELDVTAFRQLTTEGRTALATGRTDTAVRRLTAALGLWRGPAGDDLPRGTALDVALCGLDEDRLHVVEDLAEARLAGGEHHELVGSLRRHLDRHPLRERAWGQLMIALYRSGDPAAALNAYRDARAVLVARLGMEPGPELVALHRAVLDRAPELTGPQTGLTLREPAGEPRPTGPRELPADLVSFVGRTREVAAVVAAVRDVAAPAPAAVVVCGAGGSGKSTLAVRAAHRLADDFPDGQVWIDLADSPTVPAGEVLARALRSLGLLDAELPVRPDERAGRYRSMVACRRVLVVVDGVSSAAQVRPLVPAGPGPGLIVVGRRRLAGLDGVRRVPVGGLPDADARSLLGALVGAGRLAADPAGAAELIRLCDGSPLALRIAGARLAARLDWPIGMLVEQLTDPGSRLDSLVYGDLSVRDSLATGYELVRASDELAARAFRLLGELPGPTAGAEETAVHLGVSRQRAWRALEELVDVHLADPVGPGHYRLPELAREYAGEMAARPVGRSRRSLSPC</sequence>
<keyword evidence="4" id="KW-0804">Transcription</keyword>
<name>A0ABS3VRH9_MICEH</name>
<gene>
    <name evidence="8" type="ORF">GSF22_14075</name>
</gene>
<dbReference type="InterPro" id="IPR005158">
    <property type="entry name" value="BTAD"/>
</dbReference>
<dbReference type="SUPFAM" id="SSF52540">
    <property type="entry name" value="P-loop containing nucleoside triphosphate hydrolases"/>
    <property type="match status" value="1"/>
</dbReference>
<dbReference type="Gene3D" id="3.40.50.300">
    <property type="entry name" value="P-loop containing nucleotide triphosphate hydrolases"/>
    <property type="match status" value="1"/>
</dbReference>
<dbReference type="Proteomes" id="UP000823521">
    <property type="component" value="Unassembled WGS sequence"/>
</dbReference>
<feature type="domain" description="Bacterial transcriptional activator" evidence="7">
    <location>
        <begin position="95"/>
        <end position="240"/>
    </location>
</feature>
<evidence type="ECO:0000259" key="6">
    <source>
        <dbReference type="SMART" id="SM00862"/>
    </source>
</evidence>
<comment type="similarity">
    <text evidence="1">Belongs to the AfsR/DnrI/RedD regulatory family.</text>
</comment>
<protein>
    <submittedName>
        <fullName evidence="8">AAA family ATPase</fullName>
    </submittedName>
</protein>
<dbReference type="InterPro" id="IPR041664">
    <property type="entry name" value="AAA_16"/>
</dbReference>
<dbReference type="InterPro" id="IPR001867">
    <property type="entry name" value="OmpR/PhoB-type_DNA-bd"/>
</dbReference>
<dbReference type="InterPro" id="IPR036388">
    <property type="entry name" value="WH-like_DNA-bd_sf"/>
</dbReference>
<dbReference type="Pfam" id="PF13191">
    <property type="entry name" value="AAA_16"/>
    <property type="match status" value="1"/>
</dbReference>
<evidence type="ECO:0000256" key="4">
    <source>
        <dbReference type="ARBA" id="ARBA00023163"/>
    </source>
</evidence>
<dbReference type="InterPro" id="IPR016032">
    <property type="entry name" value="Sig_transdc_resp-reg_C-effctor"/>
</dbReference>
<evidence type="ECO:0000313" key="8">
    <source>
        <dbReference type="EMBL" id="MBO4207125.1"/>
    </source>
</evidence>
<dbReference type="SMART" id="SM00862">
    <property type="entry name" value="Trans_reg_C"/>
    <property type="match status" value="1"/>
</dbReference>
<evidence type="ECO:0000256" key="3">
    <source>
        <dbReference type="ARBA" id="ARBA00023125"/>
    </source>
</evidence>
<dbReference type="SUPFAM" id="SSF48452">
    <property type="entry name" value="TPR-like"/>
    <property type="match status" value="1"/>
</dbReference>
<keyword evidence="3" id="KW-0238">DNA-binding</keyword>
<keyword evidence="2" id="KW-0805">Transcription regulation</keyword>
<dbReference type="Gene3D" id="1.25.40.10">
    <property type="entry name" value="Tetratricopeptide repeat domain"/>
    <property type="match status" value="1"/>
</dbReference>
<evidence type="ECO:0000313" key="9">
    <source>
        <dbReference type="Proteomes" id="UP000823521"/>
    </source>
</evidence>
<organism evidence="8 9">
    <name type="scientific">Micromonospora echinofusca</name>
    <dbReference type="NCBI Taxonomy" id="47858"/>
    <lineage>
        <taxon>Bacteria</taxon>
        <taxon>Bacillati</taxon>
        <taxon>Actinomycetota</taxon>
        <taxon>Actinomycetes</taxon>
        <taxon>Micromonosporales</taxon>
        <taxon>Micromonosporaceae</taxon>
        <taxon>Micromonospora</taxon>
    </lineage>
</organism>
<evidence type="ECO:0000256" key="5">
    <source>
        <dbReference type="SAM" id="MobiDB-lite"/>
    </source>
</evidence>
<evidence type="ECO:0000256" key="2">
    <source>
        <dbReference type="ARBA" id="ARBA00023015"/>
    </source>
</evidence>
<dbReference type="CDD" id="cd15831">
    <property type="entry name" value="BTAD"/>
    <property type="match status" value="1"/>
</dbReference>
<dbReference type="PANTHER" id="PTHR35807:SF1">
    <property type="entry name" value="TRANSCRIPTIONAL REGULATOR REDD"/>
    <property type="match status" value="1"/>
</dbReference>
<comment type="caution">
    <text evidence="8">The sequence shown here is derived from an EMBL/GenBank/DDBJ whole genome shotgun (WGS) entry which is preliminary data.</text>
</comment>
<dbReference type="InterPro" id="IPR027417">
    <property type="entry name" value="P-loop_NTPase"/>
</dbReference>
<dbReference type="Pfam" id="PF03704">
    <property type="entry name" value="BTAD"/>
    <property type="match status" value="1"/>
</dbReference>
<dbReference type="PRINTS" id="PR00364">
    <property type="entry name" value="DISEASERSIST"/>
</dbReference>
<dbReference type="EMBL" id="WVUH01000104">
    <property type="protein sequence ID" value="MBO4207125.1"/>
    <property type="molecule type" value="Genomic_DNA"/>
</dbReference>
<dbReference type="InterPro" id="IPR051677">
    <property type="entry name" value="AfsR-DnrI-RedD_regulator"/>
</dbReference>
<evidence type="ECO:0000259" key="7">
    <source>
        <dbReference type="SMART" id="SM01043"/>
    </source>
</evidence>
<proteinExistence type="inferred from homology"/>
<keyword evidence="9" id="KW-1185">Reference proteome</keyword>
<dbReference type="SUPFAM" id="SSF46894">
    <property type="entry name" value="C-terminal effector domain of the bipartite response regulators"/>
    <property type="match status" value="1"/>
</dbReference>
<reference evidence="8 9" key="1">
    <citation type="submission" date="2019-12" db="EMBL/GenBank/DDBJ databases">
        <title>Whole genome sequencing of endophytic Actinobacterium Micromonospora sp. MPMI6T.</title>
        <authorList>
            <person name="Evv R."/>
            <person name="Podile A.R."/>
        </authorList>
    </citation>
    <scope>NUCLEOTIDE SEQUENCE [LARGE SCALE GENOMIC DNA]</scope>
    <source>
        <strain evidence="8 9">MPMI6</strain>
    </source>
</reference>
<feature type="domain" description="OmpR/PhoB-type" evidence="6">
    <location>
        <begin position="17"/>
        <end position="88"/>
    </location>
</feature>
<dbReference type="Gene3D" id="1.10.10.10">
    <property type="entry name" value="Winged helix-like DNA-binding domain superfamily/Winged helix DNA-binding domain"/>
    <property type="match status" value="1"/>
</dbReference>
<dbReference type="PANTHER" id="PTHR35807">
    <property type="entry name" value="TRANSCRIPTIONAL REGULATOR REDD-RELATED"/>
    <property type="match status" value="1"/>
</dbReference>